<dbReference type="EMBL" id="CP131060">
    <property type="protein sequence ID" value="WNY26110.1"/>
    <property type="molecule type" value="Genomic_DNA"/>
</dbReference>
<name>A0AA96V552_9EURY</name>
<gene>
    <name evidence="19 20" type="primary">cobS</name>
    <name evidence="20" type="ORF">MsAc7_16820</name>
</gene>
<evidence type="ECO:0000256" key="6">
    <source>
        <dbReference type="ARBA" id="ARBA00015850"/>
    </source>
</evidence>
<protein>
    <recommendedName>
        <fullName evidence="6 19">Adenosylcobinamide-GDP ribazoletransferase</fullName>
        <ecNumber evidence="5 19">2.7.8.26</ecNumber>
    </recommendedName>
    <alternativeName>
        <fullName evidence="16 19">Cobalamin synthase</fullName>
    </alternativeName>
    <alternativeName>
        <fullName evidence="15 19">Cobalamin-5'-phosphate synthase</fullName>
    </alternativeName>
</protein>
<keyword evidence="11 19" id="KW-0460">Magnesium</keyword>
<evidence type="ECO:0000256" key="2">
    <source>
        <dbReference type="ARBA" id="ARBA00004651"/>
    </source>
</evidence>
<evidence type="ECO:0000256" key="5">
    <source>
        <dbReference type="ARBA" id="ARBA00013200"/>
    </source>
</evidence>
<comment type="catalytic activity">
    <reaction evidence="18 19">
        <text>alpha-ribazole 5'-phosphate + adenosylcob(III)inamide-GDP = adenosylcob(III)alamin 5'-phosphate + GMP + H(+)</text>
        <dbReference type="Rhea" id="RHEA:23560"/>
        <dbReference type="ChEBI" id="CHEBI:15378"/>
        <dbReference type="ChEBI" id="CHEBI:57918"/>
        <dbReference type="ChEBI" id="CHEBI:58115"/>
        <dbReference type="ChEBI" id="CHEBI:60487"/>
        <dbReference type="ChEBI" id="CHEBI:60493"/>
        <dbReference type="EC" id="2.7.8.26"/>
    </reaction>
</comment>
<comment type="subcellular location">
    <subcellularLocation>
        <location evidence="2 19">Cell membrane</location>
        <topology evidence="2 19">Multi-pass membrane protein</topology>
    </subcellularLocation>
</comment>
<keyword evidence="21" id="KW-1185">Reference proteome</keyword>
<keyword evidence="8 19" id="KW-0169">Cobalamin biosynthesis</keyword>
<dbReference type="HAMAP" id="MF_00719">
    <property type="entry name" value="CobS"/>
    <property type="match status" value="1"/>
</dbReference>
<feature type="transmembrane region" description="Helical" evidence="19">
    <location>
        <begin position="275"/>
        <end position="298"/>
    </location>
</feature>
<evidence type="ECO:0000256" key="16">
    <source>
        <dbReference type="ARBA" id="ARBA00032853"/>
    </source>
</evidence>
<feature type="transmembrane region" description="Helical" evidence="19">
    <location>
        <begin position="106"/>
        <end position="127"/>
    </location>
</feature>
<dbReference type="PANTHER" id="PTHR34148">
    <property type="entry name" value="ADENOSYLCOBINAMIDE-GDP RIBAZOLETRANSFERASE"/>
    <property type="match status" value="1"/>
</dbReference>
<dbReference type="GO" id="GO:0051073">
    <property type="term" value="F:adenosylcobinamide-GDP ribazoletransferase activity"/>
    <property type="evidence" value="ECO:0007669"/>
    <property type="project" value="UniProtKB-UniRule"/>
</dbReference>
<feature type="transmembrane region" description="Helical" evidence="19">
    <location>
        <begin position="6"/>
        <end position="26"/>
    </location>
</feature>
<dbReference type="PANTHER" id="PTHR34148:SF1">
    <property type="entry name" value="ADENOSYLCOBINAMIDE-GDP RIBAZOLETRANSFERASE"/>
    <property type="match status" value="1"/>
</dbReference>
<evidence type="ECO:0000256" key="12">
    <source>
        <dbReference type="ARBA" id="ARBA00022989"/>
    </source>
</evidence>
<dbReference type="InterPro" id="IPR003805">
    <property type="entry name" value="CobS"/>
</dbReference>
<sequence length="299" mass="31056">MTLWSALKAGFGFLSILPVGITMEGIEELMNRLYFYPVTGFLLGILIGIGAFVFELILPSPLSVMAVILAIYGLTWFNHLDGIADMGDGMTAHGSLEKKRKALKDMALGIGGVASTVLLILSLYASVSALESAAQLFGAFAAESNIYIFGLLSVLTDLLSKTGGNAALIAAVSAALTVALTAVVAETLSKQSMLTIAAFGKPFSEGLGSMTIKGGTKKNLTIGIVFSTIVSVLLLGLLGFLCVIVTTLAAGVILRTSKRHFEGLNGDGIGTANEVGRMLSFATVATAIWILGGAVAWML</sequence>
<evidence type="ECO:0000256" key="10">
    <source>
        <dbReference type="ARBA" id="ARBA00022692"/>
    </source>
</evidence>
<comment type="pathway">
    <text evidence="3 19">Cofactor biosynthesis; adenosylcobalamin biosynthesis; adenosylcobalamin from cob(II)yrinate a,c-diamide: step 7/7.</text>
</comment>
<evidence type="ECO:0000256" key="3">
    <source>
        <dbReference type="ARBA" id="ARBA00004663"/>
    </source>
</evidence>
<dbReference type="GeneID" id="89230778"/>
<keyword evidence="13 19" id="KW-0472">Membrane</keyword>
<evidence type="ECO:0000256" key="11">
    <source>
        <dbReference type="ARBA" id="ARBA00022842"/>
    </source>
</evidence>
<proteinExistence type="inferred from homology"/>
<dbReference type="Pfam" id="PF02654">
    <property type="entry name" value="CobS"/>
    <property type="match status" value="1"/>
</dbReference>
<reference evidence="20 21" key="1">
    <citation type="submission" date="2023-07" db="EMBL/GenBank/DDBJ databases">
        <title>Closed genoem sequence of Methanosarcinaceae archaeon Ac7.</title>
        <authorList>
            <person name="Poehlein A."/>
            <person name="Protasov E."/>
            <person name="Platt K."/>
            <person name="Reeh H."/>
            <person name="Daniel R."/>
            <person name="Brune A."/>
        </authorList>
    </citation>
    <scope>NUCLEOTIDE SEQUENCE [LARGE SCALE GENOMIC DNA]</scope>
    <source>
        <strain evidence="20 21">Ac7</strain>
    </source>
</reference>
<evidence type="ECO:0000256" key="19">
    <source>
        <dbReference type="HAMAP-Rule" id="MF_00719"/>
    </source>
</evidence>
<dbReference type="AlphaFoldDB" id="A0AA96V552"/>
<feature type="transmembrane region" description="Helical" evidence="19">
    <location>
        <begin position="133"/>
        <end position="155"/>
    </location>
</feature>
<evidence type="ECO:0000256" key="9">
    <source>
        <dbReference type="ARBA" id="ARBA00022679"/>
    </source>
</evidence>
<comment type="function">
    <text evidence="14 19">Joins adenosylcobinamide-GDP and alpha-ribazole to generate adenosylcobalamin (Ado-cobalamin). Also synthesizes adenosylcobalamin 5'-phosphate from adenosylcobinamide-GDP and alpha-ribazole 5'-phosphate.</text>
</comment>
<comment type="cofactor">
    <cofactor evidence="1 19">
        <name>Mg(2+)</name>
        <dbReference type="ChEBI" id="CHEBI:18420"/>
    </cofactor>
</comment>
<evidence type="ECO:0000256" key="13">
    <source>
        <dbReference type="ARBA" id="ARBA00023136"/>
    </source>
</evidence>
<evidence type="ECO:0000256" key="18">
    <source>
        <dbReference type="ARBA" id="ARBA00049504"/>
    </source>
</evidence>
<keyword evidence="9 19" id="KW-0808">Transferase</keyword>
<dbReference type="Proteomes" id="UP001303587">
    <property type="component" value="Chromosome"/>
</dbReference>
<dbReference type="EC" id="2.7.8.26" evidence="5 19"/>
<comment type="catalytic activity">
    <reaction evidence="17 19">
        <text>alpha-ribazole + adenosylcob(III)inamide-GDP = adenosylcob(III)alamin + GMP + H(+)</text>
        <dbReference type="Rhea" id="RHEA:16049"/>
        <dbReference type="ChEBI" id="CHEBI:10329"/>
        <dbReference type="ChEBI" id="CHEBI:15378"/>
        <dbReference type="ChEBI" id="CHEBI:18408"/>
        <dbReference type="ChEBI" id="CHEBI:58115"/>
        <dbReference type="ChEBI" id="CHEBI:60487"/>
        <dbReference type="EC" id="2.7.8.26"/>
    </reaction>
</comment>
<evidence type="ECO:0000256" key="17">
    <source>
        <dbReference type="ARBA" id="ARBA00048623"/>
    </source>
</evidence>
<comment type="similarity">
    <text evidence="4 19">Belongs to the CobS family.</text>
</comment>
<keyword evidence="7 19" id="KW-1003">Cell membrane</keyword>
<accession>A0AA96V552</accession>
<feature type="transmembrane region" description="Helical" evidence="19">
    <location>
        <begin position="60"/>
        <end position="77"/>
    </location>
</feature>
<evidence type="ECO:0000256" key="7">
    <source>
        <dbReference type="ARBA" id="ARBA00022475"/>
    </source>
</evidence>
<evidence type="ECO:0000313" key="20">
    <source>
        <dbReference type="EMBL" id="WNY26110.1"/>
    </source>
</evidence>
<evidence type="ECO:0000313" key="21">
    <source>
        <dbReference type="Proteomes" id="UP001303587"/>
    </source>
</evidence>
<evidence type="ECO:0000256" key="8">
    <source>
        <dbReference type="ARBA" id="ARBA00022573"/>
    </source>
</evidence>
<keyword evidence="12 19" id="KW-1133">Transmembrane helix</keyword>
<feature type="transmembrane region" description="Helical" evidence="19">
    <location>
        <begin position="224"/>
        <end position="254"/>
    </location>
</feature>
<feature type="transmembrane region" description="Helical" evidence="19">
    <location>
        <begin position="167"/>
        <end position="185"/>
    </location>
</feature>
<keyword evidence="10 19" id="KW-0812">Transmembrane</keyword>
<evidence type="ECO:0000256" key="14">
    <source>
        <dbReference type="ARBA" id="ARBA00025228"/>
    </source>
</evidence>
<evidence type="ECO:0000256" key="4">
    <source>
        <dbReference type="ARBA" id="ARBA00010561"/>
    </source>
</evidence>
<evidence type="ECO:0000256" key="15">
    <source>
        <dbReference type="ARBA" id="ARBA00032605"/>
    </source>
</evidence>
<organism evidence="20 21">
    <name type="scientific">Methanolapillus millepedarum</name>
    <dbReference type="NCBI Taxonomy" id="3028296"/>
    <lineage>
        <taxon>Archaea</taxon>
        <taxon>Methanobacteriati</taxon>
        <taxon>Methanobacteriota</taxon>
        <taxon>Stenosarchaea group</taxon>
        <taxon>Methanomicrobia</taxon>
        <taxon>Methanosarcinales</taxon>
        <taxon>Methanosarcinaceae</taxon>
        <taxon>Methanolapillus</taxon>
    </lineage>
</organism>
<evidence type="ECO:0000256" key="1">
    <source>
        <dbReference type="ARBA" id="ARBA00001946"/>
    </source>
</evidence>
<dbReference type="RefSeq" id="WP_338102443.1">
    <property type="nucleotide sequence ID" value="NZ_CP131060.1"/>
</dbReference>
<dbReference type="GO" id="GO:0009236">
    <property type="term" value="P:cobalamin biosynthetic process"/>
    <property type="evidence" value="ECO:0007669"/>
    <property type="project" value="UniProtKB-UniRule"/>
</dbReference>
<feature type="transmembrane region" description="Helical" evidence="19">
    <location>
        <begin position="33"/>
        <end position="54"/>
    </location>
</feature>
<dbReference type="GO" id="GO:0005886">
    <property type="term" value="C:plasma membrane"/>
    <property type="evidence" value="ECO:0007669"/>
    <property type="project" value="UniProtKB-SubCell"/>
</dbReference>
<dbReference type="GO" id="GO:0008818">
    <property type="term" value="F:cobalamin 5'-phosphate synthase activity"/>
    <property type="evidence" value="ECO:0007669"/>
    <property type="project" value="UniProtKB-UniRule"/>
</dbReference>